<dbReference type="Gene3D" id="3.30.565.10">
    <property type="entry name" value="Histidine kinase-like ATPase, C-terminal domain"/>
    <property type="match status" value="1"/>
</dbReference>
<evidence type="ECO:0000256" key="4">
    <source>
        <dbReference type="ARBA" id="ARBA00022679"/>
    </source>
</evidence>
<protein>
    <recommendedName>
        <fullName evidence="2">histidine kinase</fullName>
        <ecNumber evidence="2">2.7.13.3</ecNumber>
    </recommendedName>
</protein>
<keyword evidence="5" id="KW-0547">Nucleotide-binding</keyword>
<feature type="transmembrane region" description="Helical" evidence="9">
    <location>
        <begin position="86"/>
        <end position="103"/>
    </location>
</feature>
<feature type="domain" description="Signal transduction histidine kinase subgroup 3 dimerisation and phosphoacceptor" evidence="11">
    <location>
        <begin position="212"/>
        <end position="277"/>
    </location>
</feature>
<sequence>MAAVIGRARTRSVLQRLLHPLAAGLRPLDRLRGERVLPAVALFAAVVLILVETPLTAARHLPLPLAFAIVIVHAGAVPAALRLPNLAAPVSLVAVLGLQALSADADTMLWPWSPVLIVTQCLVLGAVASRTTLAVVLVHWLLAVVSSATLAALLRPATGSETSVDVAVFGSISVALILVALLVTQWRRIRGQLLHERRVAAEESERRVVAEERTRIARELHDVVAHSLSLITVQSSTARFRHREFSEEAAEEFDRIAAQSRQALEEMRGLLRVLRGSEEGADRRPQPGLQDLPELVAQAGEAGTRITLTEPDGAWTEGVGPVTALSAFRIVQEAISNALRHAPGSPIAVTLDRVDERIELAIVNGPGPSPGTGSASDTGHGHGLLGMAERAASVGGRVGSGVTEDGGYAVRATLPVSPMVGAPR</sequence>
<organism evidence="12 13">
    <name type="scientific">Amnibacterium soli</name>
    <dbReference type="NCBI Taxonomy" id="1282736"/>
    <lineage>
        <taxon>Bacteria</taxon>
        <taxon>Bacillati</taxon>
        <taxon>Actinomycetota</taxon>
        <taxon>Actinomycetes</taxon>
        <taxon>Micrococcales</taxon>
        <taxon>Microbacteriaceae</taxon>
        <taxon>Amnibacterium</taxon>
    </lineage>
</organism>
<dbReference type="Gene3D" id="1.20.5.1930">
    <property type="match status" value="1"/>
</dbReference>
<feature type="transmembrane region" description="Helical" evidence="9">
    <location>
        <begin position="109"/>
        <end position="127"/>
    </location>
</feature>
<keyword evidence="9" id="KW-1133">Transmembrane helix</keyword>
<evidence type="ECO:0000313" key="13">
    <source>
        <dbReference type="Proteomes" id="UP001500121"/>
    </source>
</evidence>
<gene>
    <name evidence="12" type="ORF">GCM10025783_11010</name>
</gene>
<dbReference type="Pfam" id="PF07730">
    <property type="entry name" value="HisKA_3"/>
    <property type="match status" value="1"/>
</dbReference>
<evidence type="ECO:0000313" key="12">
    <source>
        <dbReference type="EMBL" id="GAA4741642.1"/>
    </source>
</evidence>
<evidence type="ECO:0000256" key="7">
    <source>
        <dbReference type="ARBA" id="ARBA00022840"/>
    </source>
</evidence>
<dbReference type="RefSeq" id="WP_345480019.1">
    <property type="nucleotide sequence ID" value="NZ_BAABLP010000002.1"/>
</dbReference>
<comment type="caution">
    <text evidence="12">The sequence shown here is derived from an EMBL/GenBank/DDBJ whole genome shotgun (WGS) entry which is preliminary data.</text>
</comment>
<dbReference type="InterPro" id="IPR003594">
    <property type="entry name" value="HATPase_dom"/>
</dbReference>
<keyword evidence="9" id="KW-0472">Membrane</keyword>
<accession>A0ABP8YWJ0</accession>
<dbReference type="PANTHER" id="PTHR24421:SF10">
    <property type="entry name" value="NITRATE_NITRITE SENSOR PROTEIN NARQ"/>
    <property type="match status" value="1"/>
</dbReference>
<keyword evidence="8" id="KW-0902">Two-component regulatory system</keyword>
<evidence type="ECO:0000259" key="11">
    <source>
        <dbReference type="Pfam" id="PF07730"/>
    </source>
</evidence>
<reference evidence="13" key="1">
    <citation type="journal article" date="2019" name="Int. J. Syst. Evol. Microbiol.">
        <title>The Global Catalogue of Microorganisms (GCM) 10K type strain sequencing project: providing services to taxonomists for standard genome sequencing and annotation.</title>
        <authorList>
            <consortium name="The Broad Institute Genomics Platform"/>
            <consortium name="The Broad Institute Genome Sequencing Center for Infectious Disease"/>
            <person name="Wu L."/>
            <person name="Ma J."/>
        </authorList>
    </citation>
    <scope>NUCLEOTIDE SEQUENCE [LARGE SCALE GENOMIC DNA]</scope>
    <source>
        <strain evidence="13">JCM 19015</strain>
    </source>
</reference>
<dbReference type="Pfam" id="PF02518">
    <property type="entry name" value="HATPase_c"/>
    <property type="match status" value="1"/>
</dbReference>
<feature type="transmembrane region" description="Helical" evidence="9">
    <location>
        <begin position="134"/>
        <end position="154"/>
    </location>
</feature>
<dbReference type="InterPro" id="IPR011712">
    <property type="entry name" value="Sig_transdc_His_kin_sub3_dim/P"/>
</dbReference>
<dbReference type="SUPFAM" id="SSF55874">
    <property type="entry name" value="ATPase domain of HSP90 chaperone/DNA topoisomerase II/histidine kinase"/>
    <property type="match status" value="1"/>
</dbReference>
<evidence type="ECO:0000256" key="1">
    <source>
        <dbReference type="ARBA" id="ARBA00000085"/>
    </source>
</evidence>
<keyword evidence="9" id="KW-0812">Transmembrane</keyword>
<evidence type="ECO:0000256" key="6">
    <source>
        <dbReference type="ARBA" id="ARBA00022777"/>
    </source>
</evidence>
<keyword evidence="4" id="KW-0808">Transferase</keyword>
<proteinExistence type="predicted"/>
<evidence type="ECO:0000256" key="5">
    <source>
        <dbReference type="ARBA" id="ARBA00022741"/>
    </source>
</evidence>
<feature type="transmembrane region" description="Helical" evidence="9">
    <location>
        <begin position="36"/>
        <end position="55"/>
    </location>
</feature>
<comment type="catalytic activity">
    <reaction evidence="1">
        <text>ATP + protein L-histidine = ADP + protein N-phospho-L-histidine.</text>
        <dbReference type="EC" id="2.7.13.3"/>
    </reaction>
</comment>
<feature type="domain" description="Histidine kinase/HSP90-like ATPase" evidence="10">
    <location>
        <begin position="327"/>
        <end position="417"/>
    </location>
</feature>
<evidence type="ECO:0000259" key="10">
    <source>
        <dbReference type="Pfam" id="PF02518"/>
    </source>
</evidence>
<dbReference type="PANTHER" id="PTHR24421">
    <property type="entry name" value="NITRATE/NITRITE SENSOR PROTEIN NARX-RELATED"/>
    <property type="match status" value="1"/>
</dbReference>
<dbReference type="EMBL" id="BAABLP010000002">
    <property type="protein sequence ID" value="GAA4741642.1"/>
    <property type="molecule type" value="Genomic_DNA"/>
</dbReference>
<keyword evidence="3" id="KW-0597">Phosphoprotein</keyword>
<evidence type="ECO:0000256" key="2">
    <source>
        <dbReference type="ARBA" id="ARBA00012438"/>
    </source>
</evidence>
<keyword evidence="7" id="KW-0067">ATP-binding</keyword>
<name>A0ABP8YWJ0_9MICO</name>
<keyword evidence="6" id="KW-0418">Kinase</keyword>
<dbReference type="CDD" id="cd16917">
    <property type="entry name" value="HATPase_UhpB-NarQ-NarX-like"/>
    <property type="match status" value="1"/>
</dbReference>
<keyword evidence="13" id="KW-1185">Reference proteome</keyword>
<feature type="transmembrane region" description="Helical" evidence="9">
    <location>
        <begin position="61"/>
        <end position="81"/>
    </location>
</feature>
<dbReference type="EC" id="2.7.13.3" evidence="2"/>
<evidence type="ECO:0000256" key="8">
    <source>
        <dbReference type="ARBA" id="ARBA00023012"/>
    </source>
</evidence>
<evidence type="ECO:0000256" key="3">
    <source>
        <dbReference type="ARBA" id="ARBA00022553"/>
    </source>
</evidence>
<feature type="transmembrane region" description="Helical" evidence="9">
    <location>
        <begin position="166"/>
        <end position="184"/>
    </location>
</feature>
<dbReference type="InterPro" id="IPR050482">
    <property type="entry name" value="Sensor_HK_TwoCompSys"/>
</dbReference>
<dbReference type="Proteomes" id="UP001500121">
    <property type="component" value="Unassembled WGS sequence"/>
</dbReference>
<dbReference type="InterPro" id="IPR036890">
    <property type="entry name" value="HATPase_C_sf"/>
</dbReference>
<evidence type="ECO:0000256" key="9">
    <source>
        <dbReference type="SAM" id="Phobius"/>
    </source>
</evidence>